<protein>
    <submittedName>
        <fullName evidence="2">Uncharacterized protein</fullName>
    </submittedName>
</protein>
<accession>A0A844QJW4</accession>
<dbReference type="RefSeq" id="WP_156712968.1">
    <property type="nucleotide sequence ID" value="NZ_WPHG01000003.1"/>
</dbReference>
<keyword evidence="3" id="KW-1185">Reference proteome</keyword>
<evidence type="ECO:0000256" key="1">
    <source>
        <dbReference type="SAM" id="MobiDB-lite"/>
    </source>
</evidence>
<feature type="compositionally biased region" description="Basic and acidic residues" evidence="1">
    <location>
        <begin position="9"/>
        <end position="19"/>
    </location>
</feature>
<sequence>MAETAQRLGSREPGREATRRLAKKPRRLDISACRAMISPLGDEPDMRWILLSVVLLVSACSAGLAPSTTPVTEQSFTVFGPGNAVVCEGTYQRAPDALTASAPVACQDGRSGSITIDTQANGHPVTGMITLVDGAASPVSFMPILGDKHAYARAPILSRAQIDVTRPPLITSRPAARAARAQSSGCCKVCTTGKPCGNSCISRSYTCRKGGGCAC</sequence>
<gene>
    <name evidence="2" type="ORF">GN330_12060</name>
</gene>
<feature type="region of interest" description="Disordered" evidence="1">
    <location>
        <begin position="1"/>
        <end position="22"/>
    </location>
</feature>
<evidence type="ECO:0000313" key="2">
    <source>
        <dbReference type="EMBL" id="MVA97979.1"/>
    </source>
</evidence>
<proteinExistence type="predicted"/>
<dbReference type="AlphaFoldDB" id="A0A844QJW4"/>
<organism evidence="2 3">
    <name type="scientific">Nitratireductor arenosus</name>
    <dbReference type="NCBI Taxonomy" id="2682096"/>
    <lineage>
        <taxon>Bacteria</taxon>
        <taxon>Pseudomonadati</taxon>
        <taxon>Pseudomonadota</taxon>
        <taxon>Alphaproteobacteria</taxon>
        <taxon>Hyphomicrobiales</taxon>
        <taxon>Phyllobacteriaceae</taxon>
        <taxon>Nitratireductor</taxon>
    </lineage>
</organism>
<dbReference type="EMBL" id="WPHG01000003">
    <property type="protein sequence ID" value="MVA97979.1"/>
    <property type="molecule type" value="Genomic_DNA"/>
</dbReference>
<reference evidence="2 3" key="1">
    <citation type="submission" date="2019-12" db="EMBL/GenBank/DDBJ databases">
        <title>Nitratireductor arenosus sp. nov., Isolated from sea sand, Jeju island, South Korea.</title>
        <authorList>
            <person name="Kim W."/>
        </authorList>
    </citation>
    <scope>NUCLEOTIDE SEQUENCE [LARGE SCALE GENOMIC DNA]</scope>
    <source>
        <strain evidence="2 3">CAU 1489</strain>
    </source>
</reference>
<dbReference type="Proteomes" id="UP000463224">
    <property type="component" value="Unassembled WGS sequence"/>
</dbReference>
<name>A0A844QJW4_9HYPH</name>
<evidence type="ECO:0000313" key="3">
    <source>
        <dbReference type="Proteomes" id="UP000463224"/>
    </source>
</evidence>
<comment type="caution">
    <text evidence="2">The sequence shown here is derived from an EMBL/GenBank/DDBJ whole genome shotgun (WGS) entry which is preliminary data.</text>
</comment>